<organism evidence="1 2">
    <name type="scientific">Aspergillus luchuensis (strain CBS 106.47)</name>
    <dbReference type="NCBI Taxonomy" id="1137211"/>
    <lineage>
        <taxon>Eukaryota</taxon>
        <taxon>Fungi</taxon>
        <taxon>Dikarya</taxon>
        <taxon>Ascomycota</taxon>
        <taxon>Pezizomycotina</taxon>
        <taxon>Eurotiomycetes</taxon>
        <taxon>Eurotiomycetidae</taxon>
        <taxon>Eurotiales</taxon>
        <taxon>Aspergillaceae</taxon>
        <taxon>Aspergillus</taxon>
        <taxon>Aspergillus subgen. Circumdati</taxon>
    </lineage>
</organism>
<dbReference type="AlphaFoldDB" id="A0A1M3TSQ3"/>
<reference evidence="2" key="1">
    <citation type="journal article" date="2017" name="Genome Biol.">
        <title>Comparative genomics reveals high biological diversity and specific adaptations in the industrially and medically important fungal genus Aspergillus.</title>
        <authorList>
            <person name="de Vries R.P."/>
            <person name="Riley R."/>
            <person name="Wiebenga A."/>
            <person name="Aguilar-Osorio G."/>
            <person name="Amillis S."/>
            <person name="Uchima C.A."/>
            <person name="Anderluh G."/>
            <person name="Asadollahi M."/>
            <person name="Askin M."/>
            <person name="Barry K."/>
            <person name="Battaglia E."/>
            <person name="Bayram O."/>
            <person name="Benocci T."/>
            <person name="Braus-Stromeyer S.A."/>
            <person name="Caldana C."/>
            <person name="Canovas D."/>
            <person name="Cerqueira G.C."/>
            <person name="Chen F."/>
            <person name="Chen W."/>
            <person name="Choi C."/>
            <person name="Clum A."/>
            <person name="Dos Santos R.A."/>
            <person name="Damasio A.R."/>
            <person name="Diallinas G."/>
            <person name="Emri T."/>
            <person name="Fekete E."/>
            <person name="Flipphi M."/>
            <person name="Freyberg S."/>
            <person name="Gallo A."/>
            <person name="Gournas C."/>
            <person name="Habgood R."/>
            <person name="Hainaut M."/>
            <person name="Harispe M.L."/>
            <person name="Henrissat B."/>
            <person name="Hilden K.S."/>
            <person name="Hope R."/>
            <person name="Hossain A."/>
            <person name="Karabika E."/>
            <person name="Karaffa L."/>
            <person name="Karanyi Z."/>
            <person name="Krasevec N."/>
            <person name="Kuo A."/>
            <person name="Kusch H."/>
            <person name="LaButti K."/>
            <person name="Lagendijk E.L."/>
            <person name="Lapidus A."/>
            <person name="Levasseur A."/>
            <person name="Lindquist E."/>
            <person name="Lipzen A."/>
            <person name="Logrieco A.F."/>
            <person name="MacCabe A."/>
            <person name="Maekelae M.R."/>
            <person name="Malavazi I."/>
            <person name="Melin P."/>
            <person name="Meyer V."/>
            <person name="Mielnichuk N."/>
            <person name="Miskei M."/>
            <person name="Molnar A.P."/>
            <person name="Mule G."/>
            <person name="Ngan C.Y."/>
            <person name="Orejas M."/>
            <person name="Orosz E."/>
            <person name="Ouedraogo J.P."/>
            <person name="Overkamp K.M."/>
            <person name="Park H.-S."/>
            <person name="Perrone G."/>
            <person name="Piumi F."/>
            <person name="Punt P.J."/>
            <person name="Ram A.F."/>
            <person name="Ramon A."/>
            <person name="Rauscher S."/>
            <person name="Record E."/>
            <person name="Riano-Pachon D.M."/>
            <person name="Robert V."/>
            <person name="Roehrig J."/>
            <person name="Ruller R."/>
            <person name="Salamov A."/>
            <person name="Salih N.S."/>
            <person name="Samson R.A."/>
            <person name="Sandor E."/>
            <person name="Sanguinetti M."/>
            <person name="Schuetze T."/>
            <person name="Sepcic K."/>
            <person name="Shelest E."/>
            <person name="Sherlock G."/>
            <person name="Sophianopoulou V."/>
            <person name="Squina F.M."/>
            <person name="Sun H."/>
            <person name="Susca A."/>
            <person name="Todd R.B."/>
            <person name="Tsang A."/>
            <person name="Unkles S.E."/>
            <person name="van de Wiele N."/>
            <person name="van Rossen-Uffink D."/>
            <person name="Oliveira J.V."/>
            <person name="Vesth T.C."/>
            <person name="Visser J."/>
            <person name="Yu J.-H."/>
            <person name="Zhou M."/>
            <person name="Andersen M.R."/>
            <person name="Archer D.B."/>
            <person name="Baker S.E."/>
            <person name="Benoit I."/>
            <person name="Brakhage A.A."/>
            <person name="Braus G.H."/>
            <person name="Fischer R."/>
            <person name="Frisvad J.C."/>
            <person name="Goldman G.H."/>
            <person name="Houbraken J."/>
            <person name="Oakley B."/>
            <person name="Pocsi I."/>
            <person name="Scazzocchio C."/>
            <person name="Seiboth B."/>
            <person name="vanKuyk P.A."/>
            <person name="Wortman J."/>
            <person name="Dyer P.S."/>
            <person name="Grigoriev I.V."/>
        </authorList>
    </citation>
    <scope>NUCLEOTIDE SEQUENCE [LARGE SCALE GENOMIC DNA]</scope>
    <source>
        <strain evidence="2">CBS 106.47</strain>
    </source>
</reference>
<name>A0A1M3TSQ3_ASPLC</name>
<dbReference type="VEuPathDB" id="FungiDB:ASPFODRAFT_216268"/>
<proteinExistence type="predicted"/>
<evidence type="ECO:0000313" key="2">
    <source>
        <dbReference type="Proteomes" id="UP000184063"/>
    </source>
</evidence>
<gene>
    <name evidence="1" type="ORF">ASPFODRAFT_216268</name>
</gene>
<sequence>MELTEILEWTINPATGSPVGQAILDKFHLPFNIGKEDLRSCLPWTLANLRDHRHLEYSAQHDRVTPAALAKLFDNYIRRLVRLIDEVLNKDDTDASASTPGSSIDNPLIITETNLSSGRHPVA</sequence>
<evidence type="ECO:0000313" key="1">
    <source>
        <dbReference type="EMBL" id="OJZ89614.1"/>
    </source>
</evidence>
<protein>
    <submittedName>
        <fullName evidence="1">Uncharacterized protein</fullName>
    </submittedName>
</protein>
<dbReference type="Proteomes" id="UP000184063">
    <property type="component" value="Unassembled WGS sequence"/>
</dbReference>
<dbReference type="EMBL" id="KV878238">
    <property type="protein sequence ID" value="OJZ89614.1"/>
    <property type="molecule type" value="Genomic_DNA"/>
</dbReference>
<accession>A0A1M3TSQ3</accession>
<dbReference type="OrthoDB" id="4515532at2759"/>